<dbReference type="Proteomes" id="UP001176021">
    <property type="component" value="Unassembled WGS sequence"/>
</dbReference>
<proteinExistence type="predicted"/>
<feature type="domain" description="HTH araC/xylS-type" evidence="4">
    <location>
        <begin position="165"/>
        <end position="268"/>
    </location>
</feature>
<organism evidence="5 6">
    <name type="scientific">Desulfosporosinus nitroreducens</name>
    <dbReference type="NCBI Taxonomy" id="2018668"/>
    <lineage>
        <taxon>Bacteria</taxon>
        <taxon>Bacillati</taxon>
        <taxon>Bacillota</taxon>
        <taxon>Clostridia</taxon>
        <taxon>Eubacteriales</taxon>
        <taxon>Desulfitobacteriaceae</taxon>
        <taxon>Desulfosporosinus</taxon>
    </lineage>
</organism>
<evidence type="ECO:0000256" key="3">
    <source>
        <dbReference type="ARBA" id="ARBA00023163"/>
    </source>
</evidence>
<dbReference type="SMART" id="SM00342">
    <property type="entry name" value="HTH_ARAC"/>
    <property type="match status" value="1"/>
</dbReference>
<dbReference type="Gene3D" id="1.10.10.60">
    <property type="entry name" value="Homeodomain-like"/>
    <property type="match status" value="1"/>
</dbReference>
<evidence type="ECO:0000256" key="2">
    <source>
        <dbReference type="ARBA" id="ARBA00023125"/>
    </source>
</evidence>
<gene>
    <name evidence="5" type="ORF">M8H41_22155</name>
</gene>
<dbReference type="PROSITE" id="PS01124">
    <property type="entry name" value="HTH_ARAC_FAMILY_2"/>
    <property type="match status" value="1"/>
</dbReference>
<dbReference type="PANTHER" id="PTHR43280:SF2">
    <property type="entry name" value="HTH-TYPE TRANSCRIPTIONAL REGULATOR EXSA"/>
    <property type="match status" value="1"/>
</dbReference>
<evidence type="ECO:0000313" key="5">
    <source>
        <dbReference type="EMBL" id="MDO0825521.1"/>
    </source>
</evidence>
<dbReference type="InterPro" id="IPR018060">
    <property type="entry name" value="HTH_AraC"/>
</dbReference>
<name>A0ABT8QW02_9FIRM</name>
<keyword evidence="1" id="KW-0805">Transcription regulation</keyword>
<dbReference type="EMBL" id="JAMJEV010000027">
    <property type="protein sequence ID" value="MDO0825521.1"/>
    <property type="molecule type" value="Genomic_DNA"/>
</dbReference>
<keyword evidence="3" id="KW-0804">Transcription</keyword>
<keyword evidence="6" id="KW-1185">Reference proteome</keyword>
<dbReference type="Pfam" id="PF12833">
    <property type="entry name" value="HTH_18"/>
    <property type="match status" value="1"/>
</dbReference>
<sequence length="282" mass="32184">MRNYNAGLNINELNPKQPEFVLATSAYSKKCLMNYKISHFYTFTAEADKMGVIPDACIDILFWKKDDKMKAKIAGTFLQKGEAPTDLECEYFGVRFLPGINPVNDIVKLSELVNHEEDFEDIITNDDDKEGLMERMYFAGSFDEKIQAFMNYYVKQNDNPIEDEDSLKRVLRNVILTSGGNLKLANLSAFTGYSERYLNQKIHEGFGMNPKNLIRLIRFQKSVSNLINSIHCINCTDTALAAGYYDQSHFIKEFMNLSGLTPTGYIKNLLDNGYDKKLHVIA</sequence>
<keyword evidence="2" id="KW-0238">DNA-binding</keyword>
<dbReference type="PANTHER" id="PTHR43280">
    <property type="entry name" value="ARAC-FAMILY TRANSCRIPTIONAL REGULATOR"/>
    <property type="match status" value="1"/>
</dbReference>
<evidence type="ECO:0000259" key="4">
    <source>
        <dbReference type="PROSITE" id="PS01124"/>
    </source>
</evidence>
<accession>A0ABT8QW02</accession>
<dbReference type="SUPFAM" id="SSF46689">
    <property type="entry name" value="Homeodomain-like"/>
    <property type="match status" value="1"/>
</dbReference>
<comment type="caution">
    <text evidence="5">The sequence shown here is derived from an EMBL/GenBank/DDBJ whole genome shotgun (WGS) entry which is preliminary data.</text>
</comment>
<reference evidence="5" key="1">
    <citation type="submission" date="2022-05" db="EMBL/GenBank/DDBJ databases">
        <title>Expanded diversity of anoxic marine methylotrophy in a Black Sea sulfate reducing microorganism.</title>
        <authorList>
            <person name="Fischer P.Q."/>
            <person name="Stams A.J.M."/>
            <person name="Villanueva L."/>
            <person name="Sousa D.Z."/>
        </authorList>
    </citation>
    <scope>NUCLEOTIDE SEQUENCE</scope>
    <source>
        <strain evidence="5">P130</strain>
    </source>
</reference>
<evidence type="ECO:0000313" key="6">
    <source>
        <dbReference type="Proteomes" id="UP001176021"/>
    </source>
</evidence>
<protein>
    <submittedName>
        <fullName evidence="5">AraC family transcriptional regulator</fullName>
    </submittedName>
</protein>
<dbReference type="RefSeq" id="WP_302050080.1">
    <property type="nucleotide sequence ID" value="NZ_JAMJEV010000027.1"/>
</dbReference>
<dbReference type="InterPro" id="IPR009057">
    <property type="entry name" value="Homeodomain-like_sf"/>
</dbReference>
<evidence type="ECO:0000256" key="1">
    <source>
        <dbReference type="ARBA" id="ARBA00023015"/>
    </source>
</evidence>